<dbReference type="InterPro" id="IPR000572">
    <property type="entry name" value="OxRdtase_Mopterin-bd_dom"/>
</dbReference>
<evidence type="ECO:0000313" key="9">
    <source>
        <dbReference type="EMBL" id="GMI37387.1"/>
    </source>
</evidence>
<dbReference type="InterPro" id="IPR014756">
    <property type="entry name" value="Ig_E-set"/>
</dbReference>
<dbReference type="GO" id="GO:0005739">
    <property type="term" value="C:mitochondrion"/>
    <property type="evidence" value="ECO:0007669"/>
    <property type="project" value="TreeGrafter"/>
</dbReference>
<evidence type="ECO:0000256" key="5">
    <source>
        <dbReference type="ARBA" id="ARBA00023002"/>
    </source>
</evidence>
<organism evidence="9 10">
    <name type="scientific">Triparma retinervis</name>
    <dbReference type="NCBI Taxonomy" id="2557542"/>
    <lineage>
        <taxon>Eukaryota</taxon>
        <taxon>Sar</taxon>
        <taxon>Stramenopiles</taxon>
        <taxon>Ochrophyta</taxon>
        <taxon>Bolidophyceae</taxon>
        <taxon>Parmales</taxon>
        <taxon>Triparmaceae</taxon>
        <taxon>Triparma</taxon>
    </lineage>
</organism>
<dbReference type="FunFam" id="3.10.120.10:FF:000007">
    <property type="entry name" value="Sulfite oxidase, mitochondrial"/>
    <property type="match status" value="1"/>
</dbReference>
<dbReference type="GO" id="GO:0006790">
    <property type="term" value="P:sulfur compound metabolic process"/>
    <property type="evidence" value="ECO:0007669"/>
    <property type="project" value="TreeGrafter"/>
</dbReference>
<evidence type="ECO:0000259" key="8">
    <source>
        <dbReference type="PROSITE" id="PS50255"/>
    </source>
</evidence>
<evidence type="ECO:0000256" key="6">
    <source>
        <dbReference type="ARBA" id="ARBA00023004"/>
    </source>
</evidence>
<proteinExistence type="predicted"/>
<dbReference type="PROSITE" id="PS50255">
    <property type="entry name" value="CYTOCHROME_B5_2"/>
    <property type="match status" value="1"/>
</dbReference>
<dbReference type="PRINTS" id="PR00363">
    <property type="entry name" value="CYTOCHROMEB5"/>
</dbReference>
<keyword evidence="4" id="KW-0479">Metal-binding</keyword>
<dbReference type="SUPFAM" id="SSF81296">
    <property type="entry name" value="E set domains"/>
    <property type="match status" value="1"/>
</dbReference>
<dbReference type="Pfam" id="PF00174">
    <property type="entry name" value="Oxidored_molyb"/>
    <property type="match status" value="1"/>
</dbReference>
<keyword evidence="10" id="KW-1185">Reference proteome</keyword>
<dbReference type="Pfam" id="PF00173">
    <property type="entry name" value="Cyt-b5"/>
    <property type="match status" value="1"/>
</dbReference>
<evidence type="ECO:0000256" key="7">
    <source>
        <dbReference type="SAM" id="MobiDB-lite"/>
    </source>
</evidence>
<evidence type="ECO:0000256" key="3">
    <source>
        <dbReference type="ARBA" id="ARBA00022617"/>
    </source>
</evidence>
<feature type="domain" description="Cytochrome b5 heme-binding" evidence="8">
    <location>
        <begin position="43"/>
        <end position="124"/>
    </location>
</feature>
<dbReference type="GO" id="GO:0043546">
    <property type="term" value="F:molybdopterin cofactor binding"/>
    <property type="evidence" value="ECO:0007669"/>
    <property type="project" value="TreeGrafter"/>
</dbReference>
<gene>
    <name evidence="9" type="ORF">TrRE_jg11492</name>
</gene>
<dbReference type="PROSITE" id="PS00191">
    <property type="entry name" value="CYTOCHROME_B5_1"/>
    <property type="match status" value="1"/>
</dbReference>
<evidence type="ECO:0000313" key="10">
    <source>
        <dbReference type="Proteomes" id="UP001165082"/>
    </source>
</evidence>
<dbReference type="InterPro" id="IPR008335">
    <property type="entry name" value="Mopterin_OxRdtase_euk"/>
</dbReference>
<dbReference type="SUPFAM" id="SSF55856">
    <property type="entry name" value="Cytochrome b5-like heme/steroid binding domain"/>
    <property type="match status" value="1"/>
</dbReference>
<dbReference type="Gene3D" id="3.10.120.10">
    <property type="entry name" value="Cytochrome b5-like heme/steroid binding domain"/>
    <property type="match status" value="1"/>
</dbReference>
<sequence length="506" mass="55632">MDREDLPVLLPPFTSFNATVDLVSEAPVASETLETPSNPTAPFPVFTEDQVALRDGVETPEVWVHYEGGVYDVTEFVSKHPGGAKNIMMAAGGDITPFWNYWSQHRAHPKARKMLETMKVGVLPEAPVSTEDLASPEDAAEDYLHDPPRRSKSALRPLLHASKTGVAFEAETSPVMLRTFITPNHAFYVRNHAPVPEAGDAGEMPLRIGGKGMNYLELLEKHGKATLVSTIQCTGNRLGEVAEAMGKDSYFETAPSGIGLISNARWGGVRLADVLKEDVETKWKGKEEHLHVEFTGLDGFTKSIPLKHVLKRSNNVLIVHEMNGEPLPRDHGSPFRLIAPGLVGAYQIKWLQSIEIIEEQSASPWQTNFYTFDDGTPIKKWPHTSFITSHEDHGLLTPGQDIFGLAYAGGGKVVAGVQVSADGGKSWHDAEWLNDEAATRWTWRRWKIDSSKILGYPPPDGEVSVMVRVVDETKAGIQPEKPMDAVKATGGYLFNAIHEVTLNVGH</sequence>
<evidence type="ECO:0000256" key="4">
    <source>
        <dbReference type="ARBA" id="ARBA00022723"/>
    </source>
</evidence>
<dbReference type="PANTHER" id="PTHR19372:SF7">
    <property type="entry name" value="SULFITE OXIDASE, MITOCHONDRIAL"/>
    <property type="match status" value="1"/>
</dbReference>
<keyword evidence="3" id="KW-0349">Heme</keyword>
<dbReference type="GO" id="GO:0008482">
    <property type="term" value="F:sulfite oxidase activity"/>
    <property type="evidence" value="ECO:0007669"/>
    <property type="project" value="TreeGrafter"/>
</dbReference>
<dbReference type="InterPro" id="IPR036400">
    <property type="entry name" value="Cyt_B5-like_heme/steroid_sf"/>
</dbReference>
<dbReference type="PANTHER" id="PTHR19372">
    <property type="entry name" value="SULFITE REDUCTASE"/>
    <property type="match status" value="1"/>
</dbReference>
<dbReference type="AlphaFoldDB" id="A0A9W7G9V0"/>
<dbReference type="OrthoDB" id="10051395at2759"/>
<dbReference type="EMBL" id="BRXZ01007973">
    <property type="protein sequence ID" value="GMI37387.1"/>
    <property type="molecule type" value="Genomic_DNA"/>
</dbReference>
<dbReference type="InterPro" id="IPR001199">
    <property type="entry name" value="Cyt_B5-like_heme/steroid-bd"/>
</dbReference>
<keyword evidence="2" id="KW-0500">Molybdenum</keyword>
<evidence type="ECO:0000256" key="1">
    <source>
        <dbReference type="ARBA" id="ARBA00001924"/>
    </source>
</evidence>
<dbReference type="SMART" id="SM01117">
    <property type="entry name" value="Cyt-b5"/>
    <property type="match status" value="1"/>
</dbReference>
<dbReference type="InterPro" id="IPR005066">
    <property type="entry name" value="MoCF_OxRdtse_dimer"/>
</dbReference>
<dbReference type="GO" id="GO:0020037">
    <property type="term" value="F:heme binding"/>
    <property type="evidence" value="ECO:0007669"/>
    <property type="project" value="InterPro"/>
</dbReference>
<dbReference type="InterPro" id="IPR018506">
    <property type="entry name" value="Cyt_B5_heme-BS"/>
</dbReference>
<comment type="cofactor">
    <cofactor evidence="1">
        <name>Mo-molybdopterin</name>
        <dbReference type="ChEBI" id="CHEBI:71302"/>
    </cofactor>
</comment>
<reference evidence="9" key="1">
    <citation type="submission" date="2022-07" db="EMBL/GenBank/DDBJ databases">
        <title>Genome analysis of Parmales, a sister group of diatoms, reveals the evolutionary specialization of diatoms from phago-mixotrophs to photoautotrophs.</title>
        <authorList>
            <person name="Ban H."/>
            <person name="Sato S."/>
            <person name="Yoshikawa S."/>
            <person name="Kazumasa Y."/>
            <person name="Nakamura Y."/>
            <person name="Ichinomiya M."/>
            <person name="Saitoh K."/>
            <person name="Sato N."/>
            <person name="Blanc-Mathieu R."/>
            <person name="Endo H."/>
            <person name="Kuwata A."/>
            <person name="Ogata H."/>
        </authorList>
    </citation>
    <scope>NUCLEOTIDE SEQUENCE</scope>
</reference>
<dbReference type="Gene3D" id="3.90.420.10">
    <property type="entry name" value="Oxidoreductase, molybdopterin-binding domain"/>
    <property type="match status" value="1"/>
</dbReference>
<name>A0A9W7G9V0_9STRA</name>
<feature type="region of interest" description="Disordered" evidence="7">
    <location>
        <begin position="129"/>
        <end position="151"/>
    </location>
</feature>
<dbReference type="Gene3D" id="2.60.40.650">
    <property type="match status" value="1"/>
</dbReference>
<evidence type="ECO:0000256" key="2">
    <source>
        <dbReference type="ARBA" id="ARBA00022505"/>
    </source>
</evidence>
<dbReference type="InterPro" id="IPR036374">
    <property type="entry name" value="OxRdtase_Mopterin-bd_sf"/>
</dbReference>
<dbReference type="Pfam" id="PF03404">
    <property type="entry name" value="Mo-co_dimer"/>
    <property type="match status" value="1"/>
</dbReference>
<comment type="caution">
    <text evidence="9">The sequence shown here is derived from an EMBL/GenBank/DDBJ whole genome shotgun (WGS) entry which is preliminary data.</text>
</comment>
<dbReference type="GO" id="GO:0030151">
    <property type="term" value="F:molybdenum ion binding"/>
    <property type="evidence" value="ECO:0007669"/>
    <property type="project" value="InterPro"/>
</dbReference>
<dbReference type="SUPFAM" id="SSF56524">
    <property type="entry name" value="Oxidoreductase molybdopterin-binding domain"/>
    <property type="match status" value="1"/>
</dbReference>
<dbReference type="PRINTS" id="PR00407">
    <property type="entry name" value="EUMOPTERIN"/>
</dbReference>
<keyword evidence="6" id="KW-0408">Iron</keyword>
<dbReference type="Proteomes" id="UP001165082">
    <property type="component" value="Unassembled WGS sequence"/>
</dbReference>
<keyword evidence="5" id="KW-0560">Oxidoreductase</keyword>
<accession>A0A9W7G9V0</accession>
<protein>
    <recommendedName>
        <fullName evidence="8">Cytochrome b5 heme-binding domain-containing protein</fullName>
    </recommendedName>
</protein>